<feature type="region of interest" description="Disordered" evidence="1">
    <location>
        <begin position="1"/>
        <end position="30"/>
    </location>
</feature>
<evidence type="ECO:0000313" key="3">
    <source>
        <dbReference type="Proteomes" id="UP000237000"/>
    </source>
</evidence>
<dbReference type="Proteomes" id="UP000237000">
    <property type="component" value="Unassembled WGS sequence"/>
</dbReference>
<sequence>MLEDMRRKKIRNNPPPPPPPQEEVAGDLDAEERDLLDEAIKESLQTHEIEEKKSQTENYKFFQACLDSFQSYELEQKRHQEGSSSRYNYEILNKTDYYSDLSLRC</sequence>
<reference evidence="3" key="1">
    <citation type="submission" date="2016-06" db="EMBL/GenBank/DDBJ databases">
        <title>Parallel loss of symbiosis genes in relatives of nitrogen-fixing non-legume Parasponia.</title>
        <authorList>
            <person name="Van Velzen R."/>
            <person name="Holmer R."/>
            <person name="Bu F."/>
            <person name="Rutten L."/>
            <person name="Van Zeijl A."/>
            <person name="Liu W."/>
            <person name="Santuari L."/>
            <person name="Cao Q."/>
            <person name="Sharma T."/>
            <person name="Shen D."/>
            <person name="Roswanjaya Y."/>
            <person name="Wardhani T."/>
            <person name="Kalhor M.S."/>
            <person name="Jansen J."/>
            <person name="Van den Hoogen J."/>
            <person name="Gungor B."/>
            <person name="Hartog M."/>
            <person name="Hontelez J."/>
            <person name="Verver J."/>
            <person name="Yang W.-C."/>
            <person name="Schijlen E."/>
            <person name="Repin R."/>
            <person name="Schilthuizen M."/>
            <person name="Schranz E."/>
            <person name="Heidstra R."/>
            <person name="Miyata K."/>
            <person name="Fedorova E."/>
            <person name="Kohlen W."/>
            <person name="Bisseling T."/>
            <person name="Smit S."/>
            <person name="Geurts R."/>
        </authorList>
    </citation>
    <scope>NUCLEOTIDE SEQUENCE [LARGE SCALE GENOMIC DNA]</scope>
    <source>
        <strain evidence="3">cv. RG33-2</strain>
    </source>
</reference>
<comment type="caution">
    <text evidence="2">The sequence shown here is derived from an EMBL/GenBank/DDBJ whole genome shotgun (WGS) entry which is preliminary data.</text>
</comment>
<accession>A0A2P5CC05</accession>
<keyword evidence="3" id="KW-1185">Reference proteome</keyword>
<dbReference type="AlphaFoldDB" id="A0A2P5CC05"/>
<proteinExistence type="predicted"/>
<evidence type="ECO:0000313" key="2">
    <source>
        <dbReference type="EMBL" id="PON58589.1"/>
    </source>
</evidence>
<gene>
    <name evidence="2" type="ORF">TorRG33x02_290740</name>
</gene>
<organism evidence="2 3">
    <name type="scientific">Trema orientale</name>
    <name type="common">Charcoal tree</name>
    <name type="synonym">Celtis orientalis</name>
    <dbReference type="NCBI Taxonomy" id="63057"/>
    <lineage>
        <taxon>Eukaryota</taxon>
        <taxon>Viridiplantae</taxon>
        <taxon>Streptophyta</taxon>
        <taxon>Embryophyta</taxon>
        <taxon>Tracheophyta</taxon>
        <taxon>Spermatophyta</taxon>
        <taxon>Magnoliopsida</taxon>
        <taxon>eudicotyledons</taxon>
        <taxon>Gunneridae</taxon>
        <taxon>Pentapetalae</taxon>
        <taxon>rosids</taxon>
        <taxon>fabids</taxon>
        <taxon>Rosales</taxon>
        <taxon>Cannabaceae</taxon>
        <taxon>Trema</taxon>
    </lineage>
</organism>
<name>A0A2P5CC05_TREOI</name>
<dbReference type="InParanoid" id="A0A2P5CC05"/>
<dbReference type="EMBL" id="JXTC01000384">
    <property type="protein sequence ID" value="PON58589.1"/>
    <property type="molecule type" value="Genomic_DNA"/>
</dbReference>
<evidence type="ECO:0000256" key="1">
    <source>
        <dbReference type="SAM" id="MobiDB-lite"/>
    </source>
</evidence>
<dbReference type="OrthoDB" id="2012664at2759"/>
<protein>
    <submittedName>
        <fullName evidence="2">Uncharacterized protein</fullName>
    </submittedName>
</protein>